<reference evidence="1" key="1">
    <citation type="submission" date="2021-06" db="EMBL/GenBank/DDBJ databases">
        <authorList>
            <person name="Kallberg Y."/>
            <person name="Tangrot J."/>
            <person name="Rosling A."/>
        </authorList>
    </citation>
    <scope>NUCLEOTIDE SEQUENCE</scope>
    <source>
        <strain evidence="1">MA461A</strain>
    </source>
</reference>
<accession>A0ACA9R0K9</accession>
<gene>
    <name evidence="1" type="ORF">RPERSI_LOCUS16462</name>
</gene>
<organism evidence="1 2">
    <name type="scientific">Racocetra persica</name>
    <dbReference type="NCBI Taxonomy" id="160502"/>
    <lineage>
        <taxon>Eukaryota</taxon>
        <taxon>Fungi</taxon>
        <taxon>Fungi incertae sedis</taxon>
        <taxon>Mucoromycota</taxon>
        <taxon>Glomeromycotina</taxon>
        <taxon>Glomeromycetes</taxon>
        <taxon>Diversisporales</taxon>
        <taxon>Gigasporaceae</taxon>
        <taxon>Racocetra</taxon>
    </lineage>
</organism>
<comment type="caution">
    <text evidence="1">The sequence shown here is derived from an EMBL/GenBank/DDBJ whole genome shotgun (WGS) entry which is preliminary data.</text>
</comment>
<proteinExistence type="predicted"/>
<protein>
    <submittedName>
        <fullName evidence="1">21223_t:CDS:1</fullName>
    </submittedName>
</protein>
<evidence type="ECO:0000313" key="1">
    <source>
        <dbReference type="EMBL" id="CAG8771520.1"/>
    </source>
</evidence>
<feature type="non-terminal residue" evidence="1">
    <location>
        <position position="79"/>
    </location>
</feature>
<evidence type="ECO:0000313" key="2">
    <source>
        <dbReference type="Proteomes" id="UP000789920"/>
    </source>
</evidence>
<name>A0ACA9R0K9_9GLOM</name>
<dbReference type="EMBL" id="CAJVQC010040791">
    <property type="protein sequence ID" value="CAG8771520.1"/>
    <property type="molecule type" value="Genomic_DNA"/>
</dbReference>
<dbReference type="Proteomes" id="UP000789920">
    <property type="component" value="Unassembled WGS sequence"/>
</dbReference>
<keyword evidence="2" id="KW-1185">Reference proteome</keyword>
<sequence>MTVVGKETSHEVLKKDQEFSFREGFRMQVPTHLIFKNGANSEKNNKIIRDYLTGKLKYLISRLQKNIVEAIDLNIGECV</sequence>